<dbReference type="Proteomes" id="UP000194236">
    <property type="component" value="Unassembled WGS sequence"/>
</dbReference>
<dbReference type="Gene3D" id="3.30.560.10">
    <property type="entry name" value="Glucose Oxidase, domain 3"/>
    <property type="match status" value="1"/>
</dbReference>
<evidence type="ECO:0000256" key="1">
    <source>
        <dbReference type="ARBA" id="ARBA00001974"/>
    </source>
</evidence>
<keyword evidence="4" id="KW-0274">FAD</keyword>
<name>A0A1Y3BPQ3_EURMA</name>
<keyword evidence="3" id="KW-0285">Flavoprotein</keyword>
<comment type="similarity">
    <text evidence="2">Belongs to the GMC oxidoreductase family.</text>
</comment>
<dbReference type="Gene3D" id="3.50.50.60">
    <property type="entry name" value="FAD/NAD(P)-binding domain"/>
    <property type="match status" value="1"/>
</dbReference>
<dbReference type="GO" id="GO:0050660">
    <property type="term" value="F:flavin adenine dinucleotide binding"/>
    <property type="evidence" value="ECO:0007669"/>
    <property type="project" value="InterPro"/>
</dbReference>
<evidence type="ECO:0000256" key="3">
    <source>
        <dbReference type="ARBA" id="ARBA00022630"/>
    </source>
</evidence>
<comment type="cofactor">
    <cofactor evidence="1">
        <name>FAD</name>
        <dbReference type="ChEBI" id="CHEBI:57692"/>
    </cofactor>
</comment>
<evidence type="ECO:0000256" key="2">
    <source>
        <dbReference type="ARBA" id="ARBA00010790"/>
    </source>
</evidence>
<dbReference type="AlphaFoldDB" id="A0A1Y3BPQ3"/>
<keyword evidence="5" id="KW-0560">Oxidoreductase</keyword>
<dbReference type="PANTHER" id="PTHR11552:SF147">
    <property type="entry name" value="CHOLINE DEHYDROGENASE, MITOCHONDRIAL"/>
    <property type="match status" value="1"/>
</dbReference>
<reference evidence="7 8" key="1">
    <citation type="submission" date="2017-03" db="EMBL/GenBank/DDBJ databases">
        <title>Genome Survey of Euroglyphus maynei.</title>
        <authorList>
            <person name="Arlian L.G."/>
            <person name="Morgan M.S."/>
            <person name="Rider S.D."/>
        </authorList>
    </citation>
    <scope>NUCLEOTIDE SEQUENCE [LARGE SCALE GENOMIC DNA]</scope>
    <source>
        <strain evidence="7">Arlian Lab</strain>
        <tissue evidence="7">Whole body</tissue>
    </source>
</reference>
<dbReference type="GO" id="GO:0016614">
    <property type="term" value="F:oxidoreductase activity, acting on CH-OH group of donors"/>
    <property type="evidence" value="ECO:0007669"/>
    <property type="project" value="InterPro"/>
</dbReference>
<dbReference type="InterPro" id="IPR012132">
    <property type="entry name" value="GMC_OxRdtase"/>
</dbReference>
<dbReference type="SUPFAM" id="SSF51905">
    <property type="entry name" value="FAD/NAD(P)-binding domain"/>
    <property type="match status" value="1"/>
</dbReference>
<evidence type="ECO:0000256" key="5">
    <source>
        <dbReference type="ARBA" id="ARBA00023002"/>
    </source>
</evidence>
<evidence type="ECO:0000313" key="8">
    <source>
        <dbReference type="Proteomes" id="UP000194236"/>
    </source>
</evidence>
<evidence type="ECO:0000256" key="4">
    <source>
        <dbReference type="ARBA" id="ARBA00022827"/>
    </source>
</evidence>
<dbReference type="InterPro" id="IPR000172">
    <property type="entry name" value="GMC_OxRdtase_N"/>
</dbReference>
<protein>
    <recommendedName>
        <fullName evidence="6">Glucose-methanol-choline oxidoreductase N-terminal domain-containing protein</fullName>
    </recommendedName>
</protein>
<dbReference type="Gene3D" id="4.10.450.10">
    <property type="entry name" value="Glucose Oxidase, domain 2"/>
    <property type="match status" value="1"/>
</dbReference>
<dbReference type="PROSITE" id="PS00624">
    <property type="entry name" value="GMC_OXRED_2"/>
    <property type="match status" value="1"/>
</dbReference>
<feature type="non-terminal residue" evidence="7">
    <location>
        <position position="175"/>
    </location>
</feature>
<keyword evidence="8" id="KW-1185">Reference proteome</keyword>
<evidence type="ECO:0000313" key="7">
    <source>
        <dbReference type="EMBL" id="OTF81928.1"/>
    </source>
</evidence>
<dbReference type="InterPro" id="IPR027424">
    <property type="entry name" value="Glucose_Oxidase_domain_2"/>
</dbReference>
<dbReference type="EMBL" id="MUJZ01011058">
    <property type="protein sequence ID" value="OTF81928.1"/>
    <property type="molecule type" value="Genomic_DNA"/>
</dbReference>
<gene>
    <name evidence="7" type="ORF">BLA29_012159</name>
</gene>
<dbReference type="InterPro" id="IPR036188">
    <property type="entry name" value="FAD/NAD-bd_sf"/>
</dbReference>
<organism evidence="7 8">
    <name type="scientific">Euroglyphus maynei</name>
    <name type="common">Mayne's house dust mite</name>
    <dbReference type="NCBI Taxonomy" id="6958"/>
    <lineage>
        <taxon>Eukaryota</taxon>
        <taxon>Metazoa</taxon>
        <taxon>Ecdysozoa</taxon>
        <taxon>Arthropoda</taxon>
        <taxon>Chelicerata</taxon>
        <taxon>Arachnida</taxon>
        <taxon>Acari</taxon>
        <taxon>Acariformes</taxon>
        <taxon>Sarcoptiformes</taxon>
        <taxon>Astigmata</taxon>
        <taxon>Psoroptidia</taxon>
        <taxon>Analgoidea</taxon>
        <taxon>Pyroglyphidae</taxon>
        <taxon>Pyroglyphinae</taxon>
        <taxon>Euroglyphus</taxon>
    </lineage>
</organism>
<feature type="domain" description="Glucose-methanol-choline oxidoreductase N-terminal" evidence="6">
    <location>
        <begin position="82"/>
        <end position="96"/>
    </location>
</feature>
<dbReference type="OrthoDB" id="269227at2759"/>
<accession>A0A1Y3BPQ3</accession>
<sequence>MVALIQQTISTQNFTRLSTSNAFIVPAIGRNNLHVLVRTHCTRILLRNNTNTNQLETYGVEFVRNNRTYQVYANQEVILSAGAINTPQIMMLSGIGPRQHLTEMGIQVQMDLPVGEQLQDHILIPVDYLVTNESLIQYDRDVNNVMTVQNLYNYYINNSGPITQLPVVLSYHSTR</sequence>
<dbReference type="Pfam" id="PF00732">
    <property type="entry name" value="GMC_oxred_N"/>
    <property type="match status" value="1"/>
</dbReference>
<dbReference type="PANTHER" id="PTHR11552">
    <property type="entry name" value="GLUCOSE-METHANOL-CHOLINE GMC OXIDOREDUCTASE"/>
    <property type="match status" value="1"/>
</dbReference>
<comment type="caution">
    <text evidence="7">The sequence shown here is derived from an EMBL/GenBank/DDBJ whole genome shotgun (WGS) entry which is preliminary data.</text>
</comment>
<evidence type="ECO:0000259" key="6">
    <source>
        <dbReference type="PROSITE" id="PS00624"/>
    </source>
</evidence>
<proteinExistence type="inferred from homology"/>